<keyword evidence="1" id="KW-0472">Membrane</keyword>
<keyword evidence="1" id="KW-0812">Transmembrane</keyword>
<feature type="transmembrane region" description="Helical" evidence="1">
    <location>
        <begin position="39"/>
        <end position="64"/>
    </location>
</feature>
<evidence type="ECO:0000256" key="1">
    <source>
        <dbReference type="SAM" id="Phobius"/>
    </source>
</evidence>
<gene>
    <name evidence="2" type="ORF">JOC27_002303</name>
</gene>
<sequence>MLAFVSQLGLCYGIIGLIMSGLLGVLPSSSEWGKLTFPVFLLFMLFWFPLIVLALMAAPFFLLIDRQEDEAY</sequence>
<keyword evidence="1" id="KW-1133">Transmembrane helix</keyword>
<protein>
    <submittedName>
        <fullName evidence="2">Uncharacterized protein</fullName>
    </submittedName>
</protein>
<accession>A0ABS2QAR0</accession>
<comment type="caution">
    <text evidence="2">The sequence shown here is derived from an EMBL/GenBank/DDBJ whole genome shotgun (WGS) entry which is preliminary data.</text>
</comment>
<feature type="transmembrane region" description="Helical" evidence="1">
    <location>
        <begin position="6"/>
        <end position="27"/>
    </location>
</feature>
<keyword evidence="3" id="KW-1185">Reference proteome</keyword>
<evidence type="ECO:0000313" key="3">
    <source>
        <dbReference type="Proteomes" id="UP000823201"/>
    </source>
</evidence>
<organism evidence="2 3">
    <name type="scientific">Sporolactobacillus spathodeae</name>
    <dbReference type="NCBI Taxonomy" id="1465502"/>
    <lineage>
        <taxon>Bacteria</taxon>
        <taxon>Bacillati</taxon>
        <taxon>Bacillota</taxon>
        <taxon>Bacilli</taxon>
        <taxon>Bacillales</taxon>
        <taxon>Sporolactobacillaceae</taxon>
        <taxon>Sporolactobacillus</taxon>
    </lineage>
</organism>
<evidence type="ECO:0000313" key="2">
    <source>
        <dbReference type="EMBL" id="MBM7658840.1"/>
    </source>
</evidence>
<dbReference type="Proteomes" id="UP000823201">
    <property type="component" value="Unassembled WGS sequence"/>
</dbReference>
<dbReference type="RefSeq" id="WP_205007390.1">
    <property type="nucleotide sequence ID" value="NZ_CBCRXA010000024.1"/>
</dbReference>
<proteinExistence type="predicted"/>
<name>A0ABS2QAR0_9BACL</name>
<dbReference type="EMBL" id="JAFBEV010000025">
    <property type="protein sequence ID" value="MBM7658840.1"/>
    <property type="molecule type" value="Genomic_DNA"/>
</dbReference>
<reference evidence="2 3" key="1">
    <citation type="submission" date="2021-01" db="EMBL/GenBank/DDBJ databases">
        <title>Genomic Encyclopedia of Type Strains, Phase IV (KMG-IV): sequencing the most valuable type-strain genomes for metagenomic binning, comparative biology and taxonomic classification.</title>
        <authorList>
            <person name="Goeker M."/>
        </authorList>
    </citation>
    <scope>NUCLEOTIDE SEQUENCE [LARGE SCALE GENOMIC DNA]</scope>
    <source>
        <strain evidence="2 3">DSM 100968</strain>
    </source>
</reference>